<reference evidence="1" key="1">
    <citation type="submission" date="2021-07" db="EMBL/GenBank/DDBJ databases">
        <authorList>
            <person name="Catto M.A."/>
            <person name="Jacobson A."/>
            <person name="Kennedy G."/>
            <person name="Labadie P."/>
            <person name="Hunt B.G."/>
            <person name="Srinivasan R."/>
        </authorList>
    </citation>
    <scope>NUCLEOTIDE SEQUENCE</scope>
    <source>
        <strain evidence="1">PL_HMW_Pooled</strain>
        <tissue evidence="1">Head</tissue>
    </source>
</reference>
<comment type="caution">
    <text evidence="1">The sequence shown here is derived from an EMBL/GenBank/DDBJ whole genome shotgun (WGS) entry which is preliminary data.</text>
</comment>
<keyword evidence="2" id="KW-1185">Reference proteome</keyword>
<dbReference type="AlphaFoldDB" id="A0AAE1LIY3"/>
<dbReference type="EMBL" id="JAHWGI010001056">
    <property type="protein sequence ID" value="KAK3921951.1"/>
    <property type="molecule type" value="Genomic_DNA"/>
</dbReference>
<protein>
    <submittedName>
        <fullName evidence="1">Histone-lysine N-methyltransferase ATXR3</fullName>
    </submittedName>
</protein>
<evidence type="ECO:0000313" key="2">
    <source>
        <dbReference type="Proteomes" id="UP001219518"/>
    </source>
</evidence>
<gene>
    <name evidence="1" type="ORF">KUF71_011127</name>
</gene>
<proteinExistence type="predicted"/>
<name>A0AAE1LIY3_9NEOP</name>
<sequence>MAGRLPMPVACPCSPSPCPCPCACQAEPCQAADLQPQELPTCQVQLQEEAVAEDGAGAAGGGQLHLPQCAGCTGRATAPRHPGVQLLLPPPPAAPQPQVGYFLPLVCPCQGLPQTRTSAVFSSPPCSGRSGRSSVSSAQHLFSSVVGRAAACCPEAPPPPPPCASPDPVYFADTVDENIYEQVGCD</sequence>
<dbReference type="Proteomes" id="UP001219518">
    <property type="component" value="Unassembled WGS sequence"/>
</dbReference>
<evidence type="ECO:0000313" key="1">
    <source>
        <dbReference type="EMBL" id="KAK3921951.1"/>
    </source>
</evidence>
<reference evidence="1" key="2">
    <citation type="journal article" date="2023" name="BMC Genomics">
        <title>Pest status, molecular evolution, and epigenetic factors derived from the genome assembly of Frankliniella fusca, a thysanopteran phytovirus vector.</title>
        <authorList>
            <person name="Catto M.A."/>
            <person name="Labadie P.E."/>
            <person name="Jacobson A.L."/>
            <person name="Kennedy G.G."/>
            <person name="Srinivasan R."/>
            <person name="Hunt B.G."/>
        </authorList>
    </citation>
    <scope>NUCLEOTIDE SEQUENCE</scope>
    <source>
        <strain evidence="1">PL_HMW_Pooled</strain>
    </source>
</reference>
<accession>A0AAE1LIY3</accession>
<organism evidence="1 2">
    <name type="scientific">Frankliniella fusca</name>
    <dbReference type="NCBI Taxonomy" id="407009"/>
    <lineage>
        <taxon>Eukaryota</taxon>
        <taxon>Metazoa</taxon>
        <taxon>Ecdysozoa</taxon>
        <taxon>Arthropoda</taxon>
        <taxon>Hexapoda</taxon>
        <taxon>Insecta</taxon>
        <taxon>Pterygota</taxon>
        <taxon>Neoptera</taxon>
        <taxon>Paraneoptera</taxon>
        <taxon>Thysanoptera</taxon>
        <taxon>Terebrantia</taxon>
        <taxon>Thripoidea</taxon>
        <taxon>Thripidae</taxon>
        <taxon>Frankliniella</taxon>
    </lineage>
</organism>